<dbReference type="InterPro" id="IPR019191">
    <property type="entry name" value="Essential_protein_Yae1_N"/>
</dbReference>
<dbReference type="OrthoDB" id="48036at2759"/>
<dbReference type="EMBL" id="LAFY01000397">
    <property type="protein sequence ID" value="KJX98576.1"/>
    <property type="molecule type" value="Genomic_DNA"/>
</dbReference>
<organism evidence="4 5">
    <name type="scientific">Zymoseptoria brevis</name>
    <dbReference type="NCBI Taxonomy" id="1047168"/>
    <lineage>
        <taxon>Eukaryota</taxon>
        <taxon>Fungi</taxon>
        <taxon>Dikarya</taxon>
        <taxon>Ascomycota</taxon>
        <taxon>Pezizomycotina</taxon>
        <taxon>Dothideomycetes</taxon>
        <taxon>Dothideomycetidae</taxon>
        <taxon>Mycosphaerellales</taxon>
        <taxon>Mycosphaerellaceae</taxon>
        <taxon>Zymoseptoria</taxon>
    </lineage>
</organism>
<sequence>MSQEELTRSEDPELFADLLNLEDQYHNEGYLLGVADGSKSGRIEGRVFGLQKGFEKFIEMGRLNGKAAVWEARLPNESKAATDPISSQEDVAGNDVRVEPLKNGGDRLRKHVLRLAALSDPDDLSTDNDEDSVSEFDDRLKDAKAKATLIARLVGEDESSSSSASKVEDGEGSHLSGAQRKAALRVKQKDIGSGSKPTGEMEDFVGLRGAKG</sequence>
<comment type="caution">
    <text evidence="4">The sequence shown here is derived from an EMBL/GenBank/DDBJ whole genome shotgun (WGS) entry which is preliminary data.</text>
</comment>
<name>A0A0F4GMF9_9PEZI</name>
<feature type="region of interest" description="Disordered" evidence="2">
    <location>
        <begin position="153"/>
        <end position="212"/>
    </location>
</feature>
<reference evidence="4 5" key="1">
    <citation type="submission" date="2015-03" db="EMBL/GenBank/DDBJ databases">
        <title>RNA-seq based gene annotation and comparative genomics of four Zymoseptoria species reveal species-specific pathogenicity related genes and transposable element activity.</title>
        <authorList>
            <person name="Grandaubert J."/>
            <person name="Bhattacharyya A."/>
            <person name="Stukenbrock E.H."/>
        </authorList>
    </citation>
    <scope>NUCLEOTIDE SEQUENCE [LARGE SCALE GENOMIC DNA]</scope>
    <source>
        <strain evidence="4 5">Zb18110</strain>
    </source>
</reference>
<dbReference type="AlphaFoldDB" id="A0A0F4GMF9"/>
<accession>A0A0F4GMF9</accession>
<protein>
    <submittedName>
        <fullName evidence="4">DUF1715-domain-containing protein</fullName>
    </submittedName>
</protein>
<comment type="similarity">
    <text evidence="1">Belongs to the LTO1 family.</text>
</comment>
<evidence type="ECO:0000313" key="4">
    <source>
        <dbReference type="EMBL" id="KJX98576.1"/>
    </source>
</evidence>
<evidence type="ECO:0000313" key="5">
    <source>
        <dbReference type="Proteomes" id="UP000033647"/>
    </source>
</evidence>
<dbReference type="InterPro" id="IPR052436">
    <property type="entry name" value="LTO1_adapter"/>
</dbReference>
<gene>
    <name evidence="4" type="ORF">TI39_contig405g00022</name>
</gene>
<proteinExistence type="inferred from homology"/>
<dbReference type="PANTHER" id="PTHR28532">
    <property type="entry name" value="GEO13458P1"/>
    <property type="match status" value="1"/>
</dbReference>
<evidence type="ECO:0000256" key="2">
    <source>
        <dbReference type="SAM" id="MobiDB-lite"/>
    </source>
</evidence>
<evidence type="ECO:0000259" key="3">
    <source>
        <dbReference type="Pfam" id="PF09811"/>
    </source>
</evidence>
<feature type="domain" description="Essential protein Yae1 N-terminal" evidence="3">
    <location>
        <begin position="29"/>
        <end position="67"/>
    </location>
</feature>
<dbReference type="PANTHER" id="PTHR28532:SF1">
    <property type="entry name" value="ORAL CANCER OVEREXPRESSED 1"/>
    <property type="match status" value="1"/>
</dbReference>
<dbReference type="Proteomes" id="UP000033647">
    <property type="component" value="Unassembled WGS sequence"/>
</dbReference>
<keyword evidence="5" id="KW-1185">Reference proteome</keyword>
<evidence type="ECO:0000256" key="1">
    <source>
        <dbReference type="ARBA" id="ARBA00038090"/>
    </source>
</evidence>
<dbReference type="Pfam" id="PF09811">
    <property type="entry name" value="Yae1_N"/>
    <property type="match status" value="1"/>
</dbReference>
<dbReference type="STRING" id="1047168.A0A0F4GMF9"/>